<dbReference type="InterPro" id="IPR036291">
    <property type="entry name" value="NAD(P)-bd_dom_sf"/>
</dbReference>
<reference evidence="5 6" key="1">
    <citation type="submission" date="2018-11" db="EMBL/GenBank/DDBJ databases">
        <title>Complete genome sequencing of the Actinobacteria Serinibacter sp. K3-2.</title>
        <authorList>
            <person name="Rakitin A.L."/>
            <person name="Beletsky A.V."/>
            <person name="Mardanov A.V."/>
            <person name="Ravin N.V."/>
            <person name="Gromova A.S."/>
            <person name="Filippova S.N."/>
            <person name="Gal'Chenko V.F."/>
        </authorList>
    </citation>
    <scope>NUCLEOTIDE SEQUENCE [LARGE SCALE GENOMIC DNA]</scope>
    <source>
        <strain evidence="5 6">K3-2</strain>
    </source>
</reference>
<comment type="similarity">
    <text evidence="1">Belongs to the Gfo/Idh/MocA family.</text>
</comment>
<dbReference type="Gene3D" id="3.30.360.10">
    <property type="entry name" value="Dihydrodipicolinate Reductase, domain 2"/>
    <property type="match status" value="1"/>
</dbReference>
<evidence type="ECO:0000259" key="3">
    <source>
        <dbReference type="Pfam" id="PF01408"/>
    </source>
</evidence>
<feature type="domain" description="Gfo/Idh/MocA-like oxidoreductase N-terminal" evidence="3">
    <location>
        <begin position="5"/>
        <end position="125"/>
    </location>
</feature>
<dbReference type="PANTHER" id="PTHR43708:SF8">
    <property type="entry name" value="OXIDOREDUCTASE"/>
    <property type="match status" value="1"/>
</dbReference>
<accession>A0A4Z1E315</accession>
<feature type="region of interest" description="Disordered" evidence="2">
    <location>
        <begin position="366"/>
        <end position="398"/>
    </location>
</feature>
<dbReference type="AlphaFoldDB" id="A0A4Z1E315"/>
<organism evidence="5 6">
    <name type="scientific">Serinibacter arcticus</name>
    <dbReference type="NCBI Taxonomy" id="1655435"/>
    <lineage>
        <taxon>Bacteria</taxon>
        <taxon>Bacillati</taxon>
        <taxon>Actinomycetota</taxon>
        <taxon>Actinomycetes</taxon>
        <taxon>Micrococcales</taxon>
        <taxon>Beutenbergiaceae</taxon>
        <taxon>Serinibacter</taxon>
    </lineage>
</organism>
<name>A0A4Z1E315_9MICO</name>
<dbReference type="InterPro" id="IPR004104">
    <property type="entry name" value="Gfo/Idh/MocA-like_OxRdtase_C"/>
</dbReference>
<feature type="domain" description="Gfo/Idh/MocA-like oxidoreductase C-terminal" evidence="4">
    <location>
        <begin position="138"/>
        <end position="371"/>
    </location>
</feature>
<dbReference type="PANTHER" id="PTHR43708">
    <property type="entry name" value="CONSERVED EXPRESSED OXIDOREDUCTASE (EUROFUNG)"/>
    <property type="match status" value="1"/>
</dbReference>
<feature type="compositionally biased region" description="Low complexity" evidence="2">
    <location>
        <begin position="379"/>
        <end position="390"/>
    </location>
</feature>
<evidence type="ECO:0000256" key="1">
    <source>
        <dbReference type="ARBA" id="ARBA00010928"/>
    </source>
</evidence>
<keyword evidence="6" id="KW-1185">Reference proteome</keyword>
<dbReference type="RefSeq" id="WP_135849196.1">
    <property type="nucleotide sequence ID" value="NZ_RHPJ01000002.1"/>
</dbReference>
<evidence type="ECO:0000259" key="4">
    <source>
        <dbReference type="Pfam" id="PF02894"/>
    </source>
</evidence>
<comment type="caution">
    <text evidence="5">The sequence shown here is derived from an EMBL/GenBank/DDBJ whole genome shotgun (WGS) entry which is preliminary data.</text>
</comment>
<dbReference type="Proteomes" id="UP000297318">
    <property type="component" value="Unassembled WGS sequence"/>
</dbReference>
<dbReference type="SUPFAM" id="SSF51735">
    <property type="entry name" value="NAD(P)-binding Rossmann-fold domains"/>
    <property type="match status" value="1"/>
</dbReference>
<dbReference type="Pfam" id="PF01408">
    <property type="entry name" value="GFO_IDH_MocA"/>
    <property type="match status" value="1"/>
</dbReference>
<dbReference type="Gene3D" id="3.40.50.720">
    <property type="entry name" value="NAD(P)-binding Rossmann-like Domain"/>
    <property type="match status" value="1"/>
</dbReference>
<dbReference type="InterPro" id="IPR051317">
    <property type="entry name" value="Gfo/Idh/MocA_oxidoreduct"/>
</dbReference>
<evidence type="ECO:0000256" key="2">
    <source>
        <dbReference type="SAM" id="MobiDB-lite"/>
    </source>
</evidence>
<sequence length="398" mass="42939">MSRGLRVAMIGAGNRACLGQQIPEAWPGAAVVAAVDPDPFGRARAVTLFGPDTAVHAEVSGLVAAGGIDAAIVTSPDDTHADLAIQLLRAGIPVFVDKPLATTTQDADAVLVAAQETGTPVYVGHNLRHWNVVRVMRGAIERGEIGEVKAVWVRHFVGNGGDYFFKDWHAERRRSGSLLTQKASHDIDVVHHLAGAHTSRVVGMGDLMVYGDVTDRRERPGEIAPDWSSHAHWPPHSLTGLNPVIDVEDMSMLMMTLSNGVMASYQQCHFTPDYWRSYTVIGTEGRLENVGDTSGVVRVWNRRLRWSETGHVEHPFGEPEGGHRSADTTMLTEFFSHLVHGTPTIGSPTDARQAVAVGSLGAESLRHGSIPLDVPPLPDGRTPTPRSGTTRPREGTDD</sequence>
<dbReference type="InterPro" id="IPR000683">
    <property type="entry name" value="Gfo/Idh/MocA-like_OxRdtase_N"/>
</dbReference>
<dbReference type="EMBL" id="RHPJ01000002">
    <property type="protein sequence ID" value="TGO05142.1"/>
    <property type="molecule type" value="Genomic_DNA"/>
</dbReference>
<gene>
    <name evidence="5" type="ORF">SERN_1146</name>
</gene>
<proteinExistence type="inferred from homology"/>
<dbReference type="OrthoDB" id="103047at2"/>
<evidence type="ECO:0000313" key="6">
    <source>
        <dbReference type="Proteomes" id="UP000297318"/>
    </source>
</evidence>
<dbReference type="GO" id="GO:0000166">
    <property type="term" value="F:nucleotide binding"/>
    <property type="evidence" value="ECO:0007669"/>
    <property type="project" value="InterPro"/>
</dbReference>
<evidence type="ECO:0000313" key="5">
    <source>
        <dbReference type="EMBL" id="TGO05142.1"/>
    </source>
</evidence>
<dbReference type="SUPFAM" id="SSF55347">
    <property type="entry name" value="Glyceraldehyde-3-phosphate dehydrogenase-like, C-terminal domain"/>
    <property type="match status" value="1"/>
</dbReference>
<dbReference type="Pfam" id="PF02894">
    <property type="entry name" value="GFO_IDH_MocA_C"/>
    <property type="match status" value="1"/>
</dbReference>
<protein>
    <submittedName>
        <fullName evidence="5">Oxidoreductase with transcriptional repressor domain</fullName>
    </submittedName>
</protein>